<sequence length="1077" mass="118329">MIDRCPAPYPVRTLLACVATVLSVGACTASSAAEPETQAAAHEVVTFTPDPPRLLDGFEDATPWRVVTSDQVSGSLRAVEGAEGRALCLDYDFNGVSGYAGIQRDLPLEYPGNFRFSFELRGDSPDNDFQFKLVDASGDNVWWVNRPKYDYPRAWTPVHYKRRHIDKAWGPGADPVLRSSAKLEFTIYNQVGGRGSVCFDSLSLEVLPADDDGPLTATAMATAGDAALAVDGRMATAWRAEKTSLPQRLVLDLGRLREFGGLRLRWDGKDHASRYRISLSGDGTGWRDARRVYGGNGGDDWIALPESEARYIALDLEHGPSGRYALAEVSVEPLAFGATPNDFIGAIAAQSARGRFPRGFHGEQPYWTILGLDGGQQQGLIGEDGAIEVARGGFSVEPFVLVDDALATWADVTTAQSLQDGYLPIPSVRWTREDLALEITAFAHGEPRDSRLVARYRLSNPGGDARDYTLALAVQPFQVNPPSQFLNTRGGVSPIRALSIDGGTVSVDGRARVFAKQLPSAAFATPFDGGMAAAHLAAGSRPAAAEVVDPVELASGALLYRMRLAPYESRTIEVMMPMTGNAALARRWWDADDLQAETAAIWRDKLDRVTLTVPPQGQALADTLRTSLAHMLISRIGPRLQPGTRSYARSWIRDGAMISEGLLRMGRPDVVREYVEWYAPFQFDNGKVPCCVDDRGSDPVPENDSHGELIFNIAEYWRHTGDQAFLERMWPHVEGAYRYMEQLRLSERTAANRRVNRAFYGMMPASISHEGYSAKPMHSYWDNFWALRGYKDAVQVAQALGKADAERAMAASRDQFHADLMDSLRAAADLHGIDFLPGAAELGDFDPTSTTIALAPGGEQERLPQDLLHNTFEQYWTRFLDRRDGRLEWKDYTPYEWRNVAAFVRLGWRGRAKEVVDFFFDDRAPQAWNQWGEVVSRTPRTPFFLGDLPHAWVGSDFVRSALDMFAYPRERDDSLVLAAGIPVEWLDGQGVGIDGLRTASGALAYTLRRDGATLVLEVGDTGLRLPDGGLVLPWPFTAGPGATTVEAGAAAWDGRELRVTALPARVRIETAATAPPD</sequence>
<dbReference type="SUPFAM" id="SSF49785">
    <property type="entry name" value="Galactose-binding domain-like"/>
    <property type="match status" value="2"/>
</dbReference>
<dbReference type="InterPro" id="IPR000421">
    <property type="entry name" value="FA58C"/>
</dbReference>
<feature type="domain" description="F5/8 type C" evidence="2">
    <location>
        <begin position="198"/>
        <end position="336"/>
    </location>
</feature>
<reference evidence="3 4" key="1">
    <citation type="submission" date="2023-04" db="EMBL/GenBank/DDBJ databases">
        <title>Luteimonas sp. M1R5S18.</title>
        <authorList>
            <person name="Sun J.-Q."/>
        </authorList>
    </citation>
    <scope>NUCLEOTIDE SEQUENCE [LARGE SCALE GENOMIC DNA]</scope>
    <source>
        <strain evidence="3 4">M1R5S18</strain>
    </source>
</reference>
<evidence type="ECO:0000259" key="2">
    <source>
        <dbReference type="PROSITE" id="PS50022"/>
    </source>
</evidence>
<organism evidence="3 4">
    <name type="scientific">Luteimonas rhizosphaericola</name>
    <dbReference type="NCBI Taxonomy" id="3042024"/>
    <lineage>
        <taxon>Bacteria</taxon>
        <taxon>Pseudomonadati</taxon>
        <taxon>Pseudomonadota</taxon>
        <taxon>Gammaproteobacteria</taxon>
        <taxon>Lysobacterales</taxon>
        <taxon>Lysobacteraceae</taxon>
        <taxon>Luteimonas</taxon>
    </lineage>
</organism>
<proteinExistence type="predicted"/>
<dbReference type="PROSITE" id="PS50022">
    <property type="entry name" value="FA58C_3"/>
    <property type="match status" value="1"/>
</dbReference>
<comment type="caution">
    <text evidence="3">The sequence shown here is derived from an EMBL/GenBank/DDBJ whole genome shotgun (WGS) entry which is preliminary data.</text>
</comment>
<evidence type="ECO:0000313" key="4">
    <source>
        <dbReference type="Proteomes" id="UP001156831"/>
    </source>
</evidence>
<feature type="signal peptide" evidence="1">
    <location>
        <begin position="1"/>
        <end position="32"/>
    </location>
</feature>
<dbReference type="SUPFAM" id="SSF48208">
    <property type="entry name" value="Six-hairpin glycosidases"/>
    <property type="match status" value="1"/>
</dbReference>
<dbReference type="InterPro" id="IPR008928">
    <property type="entry name" value="6-hairpin_glycosidase_sf"/>
</dbReference>
<gene>
    <name evidence="3" type="ORF">QFW80_05420</name>
</gene>
<dbReference type="Pfam" id="PF00754">
    <property type="entry name" value="F5_F8_type_C"/>
    <property type="match status" value="1"/>
</dbReference>
<dbReference type="InterPro" id="IPR012341">
    <property type="entry name" value="6hp_glycosidase-like_sf"/>
</dbReference>
<evidence type="ECO:0000313" key="3">
    <source>
        <dbReference type="EMBL" id="MDH5829958.1"/>
    </source>
</evidence>
<keyword evidence="4" id="KW-1185">Reference proteome</keyword>
<evidence type="ECO:0000256" key="1">
    <source>
        <dbReference type="SAM" id="SignalP"/>
    </source>
</evidence>
<dbReference type="Gene3D" id="2.60.120.260">
    <property type="entry name" value="Galactose-binding domain-like"/>
    <property type="match status" value="1"/>
</dbReference>
<dbReference type="Proteomes" id="UP001156831">
    <property type="component" value="Unassembled WGS sequence"/>
</dbReference>
<name>A0ABT6JGZ8_9GAMM</name>
<dbReference type="Gene3D" id="1.50.10.10">
    <property type="match status" value="1"/>
</dbReference>
<dbReference type="PROSITE" id="PS51257">
    <property type="entry name" value="PROKAR_LIPOPROTEIN"/>
    <property type="match status" value="1"/>
</dbReference>
<accession>A0ABT6JGZ8</accession>
<dbReference type="InterPro" id="IPR008979">
    <property type="entry name" value="Galactose-bd-like_sf"/>
</dbReference>
<dbReference type="EMBL" id="JARXRN010000020">
    <property type="protein sequence ID" value="MDH5829958.1"/>
    <property type="molecule type" value="Genomic_DNA"/>
</dbReference>
<protein>
    <submittedName>
        <fullName evidence="3">Discoidin domain-containing protein</fullName>
    </submittedName>
</protein>
<feature type="chain" id="PRO_5047058382" evidence="1">
    <location>
        <begin position="33"/>
        <end position="1077"/>
    </location>
</feature>
<dbReference type="RefSeq" id="WP_280600372.1">
    <property type="nucleotide sequence ID" value="NZ_JARXRN010000020.1"/>
</dbReference>
<keyword evidence="1" id="KW-0732">Signal</keyword>